<dbReference type="SUPFAM" id="SSF103473">
    <property type="entry name" value="MFS general substrate transporter"/>
    <property type="match status" value="1"/>
</dbReference>
<keyword evidence="3 6" id="KW-0812">Transmembrane</keyword>
<feature type="transmembrane region" description="Helical" evidence="6">
    <location>
        <begin position="192"/>
        <end position="211"/>
    </location>
</feature>
<dbReference type="CDD" id="cd06173">
    <property type="entry name" value="MFS_MefA_like"/>
    <property type="match status" value="1"/>
</dbReference>
<evidence type="ECO:0000256" key="1">
    <source>
        <dbReference type="ARBA" id="ARBA00004651"/>
    </source>
</evidence>
<keyword evidence="5 6" id="KW-0472">Membrane</keyword>
<dbReference type="Pfam" id="PF07690">
    <property type="entry name" value="MFS_1"/>
    <property type="match status" value="1"/>
</dbReference>
<evidence type="ECO:0000313" key="8">
    <source>
        <dbReference type="Proteomes" id="UP000198956"/>
    </source>
</evidence>
<comment type="subcellular location">
    <subcellularLocation>
        <location evidence="1">Cell membrane</location>
        <topology evidence="1">Multi-pass membrane protein</topology>
    </subcellularLocation>
</comment>
<feature type="transmembrane region" description="Helical" evidence="6">
    <location>
        <begin position="73"/>
        <end position="93"/>
    </location>
</feature>
<evidence type="ECO:0000256" key="5">
    <source>
        <dbReference type="ARBA" id="ARBA00023136"/>
    </source>
</evidence>
<dbReference type="AlphaFoldDB" id="A0A1G7Z016"/>
<dbReference type="RefSeq" id="WP_091260242.1">
    <property type="nucleotide sequence ID" value="NZ_FNDE01000008.1"/>
</dbReference>
<feature type="transmembrane region" description="Helical" evidence="6">
    <location>
        <begin position="6"/>
        <end position="23"/>
    </location>
</feature>
<dbReference type="GO" id="GO:0022857">
    <property type="term" value="F:transmembrane transporter activity"/>
    <property type="evidence" value="ECO:0007669"/>
    <property type="project" value="InterPro"/>
</dbReference>
<proteinExistence type="predicted"/>
<feature type="transmembrane region" description="Helical" evidence="6">
    <location>
        <begin position="247"/>
        <end position="272"/>
    </location>
</feature>
<dbReference type="GO" id="GO:0005886">
    <property type="term" value="C:plasma membrane"/>
    <property type="evidence" value="ECO:0007669"/>
    <property type="project" value="UniProtKB-SubCell"/>
</dbReference>
<name>A0A1G7Z016_ANETH</name>
<sequence length="318" mass="35551">MMATNYLGGILILVFVISFMDGWTRPCRNSLVPRLVSSNQIVKANSLLSSINQIVQILGWSLGGILIVYIGEIYVLLITICLLALSTISLFFIKDPTNDTTVNQDAESKWKRFSFGWINIWNNKILRVATLMDLFETFAGSIWIGAIILVFVKKVLYKGEEWWGFINASNITGMLIGSVVAWFLARWINKKLIVSLFLSSLSVCILTFIFALNNNPWISLGIVLLMGIPYQLRDISQQTIFQKNVEYSILPIVFSAHGILIYMVFGLSVLIMGLLSDLFGVKTVYLTAGTLYGISALLTALVKSKVNIEDNIKIKSTL</sequence>
<feature type="transmembrane region" description="Helical" evidence="6">
    <location>
        <begin position="217"/>
        <end position="235"/>
    </location>
</feature>
<accession>A0A1G7Z016</accession>
<reference evidence="7 8" key="1">
    <citation type="submission" date="2016-10" db="EMBL/GenBank/DDBJ databases">
        <authorList>
            <person name="de Groot N.N."/>
        </authorList>
    </citation>
    <scope>NUCLEOTIDE SEQUENCE [LARGE SCALE GENOMIC DNA]</scope>
    <source>
        <strain evidence="7 8">L 420-91</strain>
    </source>
</reference>
<dbReference type="OrthoDB" id="2351575at2"/>
<evidence type="ECO:0000256" key="6">
    <source>
        <dbReference type="SAM" id="Phobius"/>
    </source>
</evidence>
<gene>
    <name evidence="7" type="ORF">SAMN04489735_100897</name>
</gene>
<organism evidence="7 8">
    <name type="scientific">Aneurinibacillus thermoaerophilus</name>
    <dbReference type="NCBI Taxonomy" id="143495"/>
    <lineage>
        <taxon>Bacteria</taxon>
        <taxon>Bacillati</taxon>
        <taxon>Bacillota</taxon>
        <taxon>Bacilli</taxon>
        <taxon>Bacillales</taxon>
        <taxon>Paenibacillaceae</taxon>
        <taxon>Aneurinibacillus group</taxon>
        <taxon>Aneurinibacillus</taxon>
    </lineage>
</organism>
<evidence type="ECO:0000256" key="2">
    <source>
        <dbReference type="ARBA" id="ARBA00022475"/>
    </source>
</evidence>
<dbReference type="InterPro" id="IPR011701">
    <property type="entry name" value="MFS"/>
</dbReference>
<feature type="transmembrane region" description="Helical" evidence="6">
    <location>
        <begin position="162"/>
        <end position="185"/>
    </location>
</feature>
<dbReference type="Gene3D" id="1.20.1250.20">
    <property type="entry name" value="MFS general substrate transporter like domains"/>
    <property type="match status" value="1"/>
</dbReference>
<dbReference type="PANTHER" id="PTHR23513">
    <property type="entry name" value="INTEGRAL MEMBRANE EFFLUX PROTEIN-RELATED"/>
    <property type="match status" value="1"/>
</dbReference>
<dbReference type="InterPro" id="IPR036259">
    <property type="entry name" value="MFS_trans_sf"/>
</dbReference>
<keyword evidence="4 6" id="KW-1133">Transmembrane helix</keyword>
<protein>
    <submittedName>
        <fullName evidence="7">Major Facilitator Superfamily protein</fullName>
    </submittedName>
</protein>
<feature type="transmembrane region" description="Helical" evidence="6">
    <location>
        <begin position="284"/>
        <end position="302"/>
    </location>
</feature>
<evidence type="ECO:0000313" key="7">
    <source>
        <dbReference type="EMBL" id="SDH02128.1"/>
    </source>
</evidence>
<feature type="transmembrane region" description="Helical" evidence="6">
    <location>
        <begin position="134"/>
        <end position="156"/>
    </location>
</feature>
<dbReference type="PANTHER" id="PTHR23513:SF19">
    <property type="entry name" value="MAJOR FACILITATOR SUPERFAMILY (MFS) PROFILE DOMAIN-CONTAINING PROTEIN"/>
    <property type="match status" value="1"/>
</dbReference>
<evidence type="ECO:0000256" key="4">
    <source>
        <dbReference type="ARBA" id="ARBA00022989"/>
    </source>
</evidence>
<keyword evidence="2" id="KW-1003">Cell membrane</keyword>
<dbReference type="EMBL" id="FNDE01000008">
    <property type="protein sequence ID" value="SDH02128.1"/>
    <property type="molecule type" value="Genomic_DNA"/>
</dbReference>
<dbReference type="Proteomes" id="UP000198956">
    <property type="component" value="Unassembled WGS sequence"/>
</dbReference>
<evidence type="ECO:0000256" key="3">
    <source>
        <dbReference type="ARBA" id="ARBA00022692"/>
    </source>
</evidence>